<dbReference type="HOGENOM" id="CLU_025457_2_1_1"/>
<dbReference type="EMBL" id="KN847336">
    <property type="protein sequence ID" value="KIW41804.1"/>
    <property type="molecule type" value="Genomic_DNA"/>
</dbReference>
<evidence type="ECO:0000259" key="2">
    <source>
        <dbReference type="Pfam" id="PF25545"/>
    </source>
</evidence>
<proteinExistence type="predicted"/>
<dbReference type="VEuPathDB" id="FungiDB:PV06_05415"/>
<dbReference type="OrthoDB" id="5400850at2759"/>
<keyword evidence="4" id="KW-1185">Reference proteome</keyword>
<evidence type="ECO:0000313" key="3">
    <source>
        <dbReference type="EMBL" id="KIW41804.1"/>
    </source>
</evidence>
<feature type="region of interest" description="Disordered" evidence="1">
    <location>
        <begin position="1"/>
        <end position="130"/>
    </location>
</feature>
<name>A0A0D2E1W0_9EURO</name>
<protein>
    <recommendedName>
        <fullName evidence="2">DUF7924 domain-containing protein</fullName>
    </recommendedName>
</protein>
<feature type="domain" description="DUF7924" evidence="2">
    <location>
        <begin position="248"/>
        <end position="471"/>
    </location>
</feature>
<dbReference type="STRING" id="215243.A0A0D2E1W0"/>
<dbReference type="AlphaFoldDB" id="A0A0D2E1W0"/>
<sequence length="544" mass="61534">MARRNGIAAQKPRRQSVKLPHQGHLSAPLSPPTSKGKHPQGIRKRQKQNPLRRSARLDRLIEVNETQPKASQQPLPSPVSDFKGPNRAHPPPTLLPSKPLKRKRATEQQLNPPSPKRPRTSGPSPSVRDVDSVTYWTQTYRWPPGYFNESGEMNHLLARKKSTASLRRKRSDSESGAPSSATPSDQKPRDEKSAPYQNARYETVLATKDSFMGKYGQGTTNESKRLCQQLLDAQPTVPQDTMFSDEYFEETCEAIRNKNEARVIRDISLLIVASAEVLAIRGNQHCRLLIESVNEGWNNSIPLTKPRPQPDYSVGFRREAFTETQLQKLQPFVGDLTDNSFFMGTWYMYFPFFSSEVKCGAAALDVADRQNAHSMTLAVRGVVELFRLVKREQELHRETLAFSISHDHRSVRIYGHYPVIEGKKTTFYRHPIHTFDFTALDGKEKWTAYKFTKSVYNTWMPAHFKRLCSAIDAIPPDIHFELSEESDLQFPSSSGLSQGLESHHLSDSGATGDDELRLLDPQGVTPETSVSQISEQATFKKPKK</sequence>
<feature type="compositionally biased region" description="Polar residues" evidence="1">
    <location>
        <begin position="525"/>
        <end position="537"/>
    </location>
</feature>
<dbReference type="GeneID" id="27357489"/>
<dbReference type="PANTHER" id="PTHR42470:SF2">
    <property type="match status" value="1"/>
</dbReference>
<feature type="compositionally biased region" description="Polar residues" evidence="1">
    <location>
        <begin position="64"/>
        <end position="74"/>
    </location>
</feature>
<feature type="compositionally biased region" description="Basic residues" evidence="1">
    <location>
        <begin position="35"/>
        <end position="47"/>
    </location>
</feature>
<evidence type="ECO:0000256" key="1">
    <source>
        <dbReference type="SAM" id="MobiDB-lite"/>
    </source>
</evidence>
<dbReference type="Pfam" id="PF25545">
    <property type="entry name" value="DUF7924"/>
    <property type="match status" value="1"/>
</dbReference>
<organism evidence="3 4">
    <name type="scientific">Exophiala oligosperma</name>
    <dbReference type="NCBI Taxonomy" id="215243"/>
    <lineage>
        <taxon>Eukaryota</taxon>
        <taxon>Fungi</taxon>
        <taxon>Dikarya</taxon>
        <taxon>Ascomycota</taxon>
        <taxon>Pezizomycotina</taxon>
        <taxon>Eurotiomycetes</taxon>
        <taxon>Chaetothyriomycetidae</taxon>
        <taxon>Chaetothyriales</taxon>
        <taxon>Herpotrichiellaceae</taxon>
        <taxon>Exophiala</taxon>
    </lineage>
</organism>
<feature type="region of interest" description="Disordered" evidence="1">
    <location>
        <begin position="161"/>
        <end position="197"/>
    </location>
</feature>
<accession>A0A0D2E1W0</accession>
<dbReference type="InterPro" id="IPR057684">
    <property type="entry name" value="DUF7924"/>
</dbReference>
<feature type="compositionally biased region" description="Basic residues" evidence="1">
    <location>
        <begin position="161"/>
        <end position="170"/>
    </location>
</feature>
<feature type="compositionally biased region" description="Polar residues" evidence="1">
    <location>
        <begin position="174"/>
        <end position="185"/>
    </location>
</feature>
<dbReference type="RefSeq" id="XP_016262020.1">
    <property type="nucleotide sequence ID" value="XM_016406416.1"/>
</dbReference>
<feature type="region of interest" description="Disordered" evidence="1">
    <location>
        <begin position="489"/>
        <end position="544"/>
    </location>
</feature>
<reference evidence="3 4" key="1">
    <citation type="submission" date="2015-01" db="EMBL/GenBank/DDBJ databases">
        <title>The Genome Sequence of Exophiala oligosperma CBS72588.</title>
        <authorList>
            <consortium name="The Broad Institute Genomics Platform"/>
            <person name="Cuomo C."/>
            <person name="de Hoog S."/>
            <person name="Gorbushina A."/>
            <person name="Stielow B."/>
            <person name="Teixiera M."/>
            <person name="Abouelleil A."/>
            <person name="Chapman S.B."/>
            <person name="Priest M."/>
            <person name="Young S.K."/>
            <person name="Wortman J."/>
            <person name="Nusbaum C."/>
            <person name="Birren B."/>
        </authorList>
    </citation>
    <scope>NUCLEOTIDE SEQUENCE [LARGE SCALE GENOMIC DNA]</scope>
    <source>
        <strain evidence="3 4">CBS 72588</strain>
    </source>
</reference>
<dbReference type="Proteomes" id="UP000053342">
    <property type="component" value="Unassembled WGS sequence"/>
</dbReference>
<gene>
    <name evidence="3" type="ORF">PV06_05415</name>
</gene>
<evidence type="ECO:0000313" key="4">
    <source>
        <dbReference type="Proteomes" id="UP000053342"/>
    </source>
</evidence>
<feature type="compositionally biased region" description="Polar residues" evidence="1">
    <location>
        <begin position="489"/>
        <end position="500"/>
    </location>
</feature>
<dbReference type="PANTHER" id="PTHR42470">
    <property type="entry name" value="VAST DOMAIN-CONTAINING PROTEIN"/>
    <property type="match status" value="1"/>
</dbReference>